<dbReference type="Proteomes" id="UP000474042">
    <property type="component" value="Unassembled WGS sequence"/>
</dbReference>
<evidence type="ECO:0000313" key="3">
    <source>
        <dbReference type="EMBL" id="QMW91981.1"/>
    </source>
</evidence>
<dbReference type="AlphaFoldDB" id="A0A5Q2SUC6"/>
<sequence length="35" mass="3713">MSTVSLMLFGVGATVLWGGLALTLGITIYNERKEA</sequence>
<proteinExistence type="predicted"/>
<reference evidence="3 5" key="1">
    <citation type="submission" date="2019-05" db="EMBL/GenBank/DDBJ databases">
        <authorList>
            <person name="Schori C."/>
            <person name="Ahrens C."/>
        </authorList>
    </citation>
    <scope>NUCLEOTIDE SEQUENCE [LARGE SCALE GENOMIC DNA]</scope>
    <source>
        <strain evidence="3 5">DSM 10702</strain>
    </source>
</reference>
<dbReference type="RefSeq" id="WP_024039159.1">
    <property type="nucleotide sequence ID" value="NZ_AP019716.1"/>
</dbReference>
<name>A0A5Q2SUC6_CLOBU</name>
<keyword evidence="1" id="KW-1133">Transmembrane helix</keyword>
<gene>
    <name evidence="3" type="ORF">FF104_13640</name>
    <name evidence="2" type="ORF">GND98_005480</name>
</gene>
<dbReference type="EMBL" id="WOFV02000011">
    <property type="protein sequence ID" value="NAS17334.1"/>
    <property type="molecule type" value="Genomic_DNA"/>
</dbReference>
<reference evidence="2 4" key="2">
    <citation type="submission" date="2020-01" db="EMBL/GenBank/DDBJ databases">
        <title>Genome sequence of a 1,3-propanediol producer, Clostridium butyricum S3.</title>
        <authorList>
            <person name="Zhou J."/>
        </authorList>
    </citation>
    <scope>NUCLEOTIDE SEQUENCE [LARGE SCALE GENOMIC DNA]</scope>
    <source>
        <strain evidence="2 4">S3</strain>
    </source>
</reference>
<dbReference type="Proteomes" id="UP000515243">
    <property type="component" value="Chromosome 1"/>
</dbReference>
<keyword evidence="1" id="KW-0812">Transmembrane</keyword>
<evidence type="ECO:0000313" key="5">
    <source>
        <dbReference type="Proteomes" id="UP000515243"/>
    </source>
</evidence>
<organism evidence="2 4">
    <name type="scientific">Clostridium butyricum</name>
    <dbReference type="NCBI Taxonomy" id="1492"/>
    <lineage>
        <taxon>Bacteria</taxon>
        <taxon>Bacillati</taxon>
        <taxon>Bacillota</taxon>
        <taxon>Clostridia</taxon>
        <taxon>Eubacteriales</taxon>
        <taxon>Clostridiaceae</taxon>
        <taxon>Clostridium</taxon>
    </lineage>
</organism>
<dbReference type="NCBIfam" id="NF033493">
    <property type="entry name" value="MetS_like_NSS"/>
    <property type="match status" value="1"/>
</dbReference>
<accession>A0A5Q2SUC6</accession>
<evidence type="ECO:0000256" key="1">
    <source>
        <dbReference type="SAM" id="Phobius"/>
    </source>
</evidence>
<dbReference type="EMBL" id="CP040626">
    <property type="protein sequence ID" value="QMW91981.1"/>
    <property type="molecule type" value="Genomic_DNA"/>
</dbReference>
<feature type="transmembrane region" description="Helical" evidence="1">
    <location>
        <begin position="6"/>
        <end position="29"/>
    </location>
</feature>
<dbReference type="OrthoDB" id="2055915at2"/>
<dbReference type="GeneID" id="92945237"/>
<protein>
    <submittedName>
        <fullName evidence="2">MetS family NSS transporter small subunit</fullName>
    </submittedName>
</protein>
<evidence type="ECO:0000313" key="2">
    <source>
        <dbReference type="EMBL" id="NAS17334.1"/>
    </source>
</evidence>
<evidence type="ECO:0000313" key="4">
    <source>
        <dbReference type="Proteomes" id="UP000474042"/>
    </source>
</evidence>
<keyword evidence="1" id="KW-0472">Membrane</keyword>